<evidence type="ECO:0000313" key="3">
    <source>
        <dbReference type="Proteomes" id="UP001153076"/>
    </source>
</evidence>
<dbReference type="SUPFAM" id="SSF49899">
    <property type="entry name" value="Concanavalin A-like lectins/glucanases"/>
    <property type="match status" value="1"/>
</dbReference>
<dbReference type="InterPro" id="IPR051944">
    <property type="entry name" value="BEACH_domain_protein"/>
</dbReference>
<dbReference type="EMBL" id="JAKOGI010000117">
    <property type="protein sequence ID" value="KAJ8443486.1"/>
    <property type="molecule type" value="Genomic_DNA"/>
</dbReference>
<dbReference type="InterPro" id="IPR013320">
    <property type="entry name" value="ConA-like_dom_sf"/>
</dbReference>
<accession>A0A9Q1KFU8</accession>
<keyword evidence="3" id="KW-1185">Reference proteome</keyword>
<dbReference type="PANTHER" id="PTHR46108">
    <property type="entry name" value="BLUE CHEESE"/>
    <property type="match status" value="1"/>
</dbReference>
<proteinExistence type="predicted"/>
<sequence>MESWVTSLIKDIREKVGISGSASATTTQSSVSTREYAVPPRSDKSYDYYPSRLQPSELQLLIQYLLQMRLTRAADNLVFMVGRLLFMEDLASESASSAPCLEMDMSKMGHACIIVPLGERPWPPEAGYTFVCWFQHKNLKSRPAEHAGTPCLRLFSVCSTYDRNTICEECYLQEDGTLTLNRADVNSLSFSNLELQEGQWYHLAVVHSKTDEGLTSIVHIYLNGKLRHIGELASAPTLVENWLLTIGIPAEHARVSDLCWAIRSCYLFYEKLSADCILFMYSLGRGYKVQFQGLNNIHSIGETRSGDIVARPDSSSDSGILSSDNAANLGCSEADCTNANWDLEMLEKLWLQLCRKKLLFAFNSARIEALRGSETLAMLNLVDPVSVAASSTGVPLFGHLHGDIYICRRCVTGNIFHPITEIAVVLALVETAETSEIIYIALKLLASALHQNPMNVQEMKTCIGYHLLSQFIHRKMSLFDIQCLEVLFKIAVSEDSSKLNNRQSNLPPLTIMPEASFMDVNSAEFQEGIDADGYYDNHDDFYENRENFTKLENTNAIAGTSISGALCDADIVEHVLLDWALWATAPAPIQLSIVSFLEDLVSVYKYKDHNLTVLRERNIVHHLLVTLHRDDVELVVLEKMAILLCIILEDKFLDSELESVATFVISTFHPIEVQVPPKEIWREPRNKRVILRNILLEALIDLQMTIASEELLEQWLSTLSSRLITHFLDEAVHPTSIAWLITLLGCCLTYSPIFPLEFQRSKGYQALVQVLPHFHDALVIYYTLFCLMFGKPIYPKLPEVGIQDFEALMPTSGDYSELKFSGVLHSIIAMAKSSFDQPSVQPFLPPKAVNAVQTTDAASVEENKEILEEANLEASIENTHSAQLTNWEAAAANAASILRLMTNLAKMWPSFSYTCGRADFLESCVDLYFSIVRAYGAVNSIQESNVATVPMDSQTLASGNQLPHANLVFLKSAAENAGSKVNFDPLIGIDASEPATAGATAVLDLIAEVLSDTLIRQISAVSLIESILASVPLHFDSRSVLTFQALCLDKVMNYLERRLLQDDEGNAPKLDMNSLWSNLGSFCSLIVDCVYLGVFARPASAVRVLEFCLMMLHYAKKDGQMTEKSLAWSGLLSIWKGSRPFDAILKSTNRMILYCFLPSFLATIDEQHNGPIMGPAEAESGEVENGKPSYSSQEEIRIDICIILELLHAHKQVIFHPSNLDVDLYCSLCINLIGLFPDHQKDAREAAISIFKYLLVHCRASLETVLITKPTSDRNLDVLNGGFDTLLTENVPCFMYWFQSSQRDIKQVLQQNAQVKWSEYIEASRKFKGERLKLLEDHRRGKMASKLEEAERRNIRYKEQFGERRYTLGLIREAVWSELEVACEKKWKLGLHAESEWRMRLQQLEHEHKVEPVSAVAWEDYWPVC</sequence>
<protein>
    <submittedName>
        <fullName evidence="2">Uncharacterized protein</fullName>
    </submittedName>
</protein>
<dbReference type="Proteomes" id="UP001153076">
    <property type="component" value="Unassembled WGS sequence"/>
</dbReference>
<organism evidence="2 3">
    <name type="scientific">Carnegiea gigantea</name>
    <dbReference type="NCBI Taxonomy" id="171969"/>
    <lineage>
        <taxon>Eukaryota</taxon>
        <taxon>Viridiplantae</taxon>
        <taxon>Streptophyta</taxon>
        <taxon>Embryophyta</taxon>
        <taxon>Tracheophyta</taxon>
        <taxon>Spermatophyta</taxon>
        <taxon>Magnoliopsida</taxon>
        <taxon>eudicotyledons</taxon>
        <taxon>Gunneridae</taxon>
        <taxon>Pentapetalae</taxon>
        <taxon>Caryophyllales</taxon>
        <taxon>Cactineae</taxon>
        <taxon>Cactaceae</taxon>
        <taxon>Cactoideae</taxon>
        <taxon>Echinocereeae</taxon>
        <taxon>Carnegiea</taxon>
    </lineage>
</organism>
<evidence type="ECO:0000256" key="1">
    <source>
        <dbReference type="ARBA" id="ARBA00022574"/>
    </source>
</evidence>
<dbReference type="PANTHER" id="PTHR46108:SF4">
    <property type="entry name" value="BLUE CHEESE"/>
    <property type="match status" value="1"/>
</dbReference>
<gene>
    <name evidence="2" type="ORF">Cgig2_016969</name>
</gene>
<keyword evidence="1" id="KW-0853">WD repeat</keyword>
<evidence type="ECO:0000313" key="2">
    <source>
        <dbReference type="EMBL" id="KAJ8443486.1"/>
    </source>
</evidence>
<dbReference type="Gene3D" id="2.60.120.200">
    <property type="match status" value="1"/>
</dbReference>
<reference evidence="2" key="1">
    <citation type="submission" date="2022-04" db="EMBL/GenBank/DDBJ databases">
        <title>Carnegiea gigantea Genome sequencing and assembly v2.</title>
        <authorList>
            <person name="Copetti D."/>
            <person name="Sanderson M.J."/>
            <person name="Burquez A."/>
            <person name="Wojciechowski M.F."/>
        </authorList>
    </citation>
    <scope>NUCLEOTIDE SEQUENCE</scope>
    <source>
        <strain evidence="2">SGP5-SGP5p</strain>
        <tissue evidence="2">Aerial part</tissue>
    </source>
</reference>
<name>A0A9Q1KFU8_9CARY</name>
<comment type="caution">
    <text evidence="2">The sequence shown here is derived from an EMBL/GenBank/DDBJ whole genome shotgun (WGS) entry which is preliminary data.</text>
</comment>
<dbReference type="OrthoDB" id="26681at2759"/>